<keyword evidence="3" id="KW-1185">Reference proteome</keyword>
<reference evidence="2 3" key="1">
    <citation type="submission" date="2017-10" db="EMBL/GenBank/DDBJ databases">
        <title>Comparative genomics in systemic dimorphic fungi from Ajellomycetaceae.</title>
        <authorList>
            <person name="Munoz J.F."/>
            <person name="Mcewen J.G."/>
            <person name="Clay O.K."/>
            <person name="Cuomo C.A."/>
        </authorList>
    </citation>
    <scope>NUCLEOTIDE SEQUENCE [LARGE SCALE GENOMIC DNA]</scope>
    <source>
        <strain evidence="2 3">UAMH130</strain>
    </source>
</reference>
<dbReference type="AlphaFoldDB" id="A0A2B7X8H8"/>
<name>A0A2B7X8H8_9EURO</name>
<gene>
    <name evidence="2" type="ORF">GX51_03181</name>
</gene>
<dbReference type="EMBL" id="PDNC01000033">
    <property type="protein sequence ID" value="PGH05083.1"/>
    <property type="molecule type" value="Genomic_DNA"/>
</dbReference>
<evidence type="ECO:0000313" key="2">
    <source>
        <dbReference type="EMBL" id="PGH05083.1"/>
    </source>
</evidence>
<sequence>MAENRSTQWKTGIPAESQTIQRIAQTQQGKIMQLAIPRQLPSKIVYNNTEITDNAMGSQQRPSGSGDGTLIHA</sequence>
<feature type="compositionally biased region" description="Polar residues" evidence="1">
    <location>
        <begin position="51"/>
        <end position="63"/>
    </location>
</feature>
<proteinExistence type="predicted"/>
<evidence type="ECO:0000256" key="1">
    <source>
        <dbReference type="SAM" id="MobiDB-lite"/>
    </source>
</evidence>
<accession>A0A2B7X8H8</accession>
<protein>
    <submittedName>
        <fullName evidence="2">Uncharacterized protein</fullName>
    </submittedName>
</protein>
<evidence type="ECO:0000313" key="3">
    <source>
        <dbReference type="Proteomes" id="UP000224080"/>
    </source>
</evidence>
<feature type="region of interest" description="Disordered" evidence="1">
    <location>
        <begin position="51"/>
        <end position="73"/>
    </location>
</feature>
<organism evidence="2 3">
    <name type="scientific">Blastomyces parvus</name>
    <dbReference type="NCBI Taxonomy" id="2060905"/>
    <lineage>
        <taxon>Eukaryota</taxon>
        <taxon>Fungi</taxon>
        <taxon>Dikarya</taxon>
        <taxon>Ascomycota</taxon>
        <taxon>Pezizomycotina</taxon>
        <taxon>Eurotiomycetes</taxon>
        <taxon>Eurotiomycetidae</taxon>
        <taxon>Onygenales</taxon>
        <taxon>Ajellomycetaceae</taxon>
        <taxon>Blastomyces</taxon>
    </lineage>
</organism>
<dbReference type="Proteomes" id="UP000224080">
    <property type="component" value="Unassembled WGS sequence"/>
</dbReference>
<comment type="caution">
    <text evidence="2">The sequence shown here is derived from an EMBL/GenBank/DDBJ whole genome shotgun (WGS) entry which is preliminary data.</text>
</comment>